<proteinExistence type="predicted"/>
<keyword evidence="3" id="KW-1185">Reference proteome</keyword>
<name>A0ABU4K9X3_9ACTN</name>
<protein>
    <submittedName>
        <fullName evidence="2">Uncharacterized protein</fullName>
    </submittedName>
</protein>
<evidence type="ECO:0000313" key="2">
    <source>
        <dbReference type="EMBL" id="MDX2294558.1"/>
    </source>
</evidence>
<feature type="region of interest" description="Disordered" evidence="1">
    <location>
        <begin position="63"/>
        <end position="84"/>
    </location>
</feature>
<comment type="caution">
    <text evidence="2">The sequence shown here is derived from an EMBL/GenBank/DDBJ whole genome shotgun (WGS) entry which is preliminary data.</text>
</comment>
<evidence type="ECO:0000256" key="1">
    <source>
        <dbReference type="SAM" id="MobiDB-lite"/>
    </source>
</evidence>
<evidence type="ECO:0000313" key="3">
    <source>
        <dbReference type="Proteomes" id="UP001278571"/>
    </source>
</evidence>
<sequence>MRAADRPARPLGHVVPGPLPVRVRAWDGSVAGTADAPDLAGASPAFPERRMGGVDQIRAVRPTREGASDMPATPAAWHAPASPA</sequence>
<dbReference type="Proteomes" id="UP001278571">
    <property type="component" value="Unassembled WGS sequence"/>
</dbReference>
<accession>A0ABU4K9X3</accession>
<reference evidence="2 3" key="1">
    <citation type="submission" date="2023-10" db="EMBL/GenBank/DDBJ databases">
        <authorList>
            <person name="Wang X.X."/>
        </authorList>
    </citation>
    <scope>NUCLEOTIDE SEQUENCE [LARGE SCALE GENOMIC DNA]</scope>
    <source>
        <strain evidence="2 3">NBRC 12816</strain>
    </source>
</reference>
<organism evidence="2 3">
    <name type="scientific">Streptomyces roseolus</name>
    <dbReference type="NCBI Taxonomy" id="67358"/>
    <lineage>
        <taxon>Bacteria</taxon>
        <taxon>Bacillati</taxon>
        <taxon>Actinomycetota</taxon>
        <taxon>Actinomycetes</taxon>
        <taxon>Kitasatosporales</taxon>
        <taxon>Streptomycetaceae</taxon>
        <taxon>Streptomyces</taxon>
    </lineage>
</organism>
<dbReference type="EMBL" id="JAWJZF010000393">
    <property type="protein sequence ID" value="MDX2294558.1"/>
    <property type="molecule type" value="Genomic_DNA"/>
</dbReference>
<gene>
    <name evidence="2" type="ORF">R2363_20570</name>
</gene>
<dbReference type="RefSeq" id="WP_319010862.1">
    <property type="nucleotide sequence ID" value="NZ_JAWJZF010000393.1"/>
</dbReference>